<name>A0ABU2SY84_9ACTN</name>
<keyword evidence="2" id="KW-1185">Reference proteome</keyword>
<evidence type="ECO:0000313" key="2">
    <source>
        <dbReference type="Proteomes" id="UP001180531"/>
    </source>
</evidence>
<dbReference type="Pfam" id="PF19565">
    <property type="entry name" value="DUF6087"/>
    <property type="match status" value="1"/>
</dbReference>
<gene>
    <name evidence="1" type="ORF">RM609_32785</name>
</gene>
<comment type="caution">
    <text evidence="1">The sequence shown here is derived from an EMBL/GenBank/DDBJ whole genome shotgun (WGS) entry which is preliminary data.</text>
</comment>
<accession>A0ABU2SY84</accession>
<dbReference type="RefSeq" id="WP_311616052.1">
    <property type="nucleotide sequence ID" value="NZ_JAVRFI010000037.1"/>
</dbReference>
<dbReference type="EMBL" id="JAVRFI010000037">
    <property type="protein sequence ID" value="MDT0453817.1"/>
    <property type="molecule type" value="Genomic_DNA"/>
</dbReference>
<organism evidence="1 2">
    <name type="scientific">Streptomyces hesseae</name>
    <dbReference type="NCBI Taxonomy" id="3075519"/>
    <lineage>
        <taxon>Bacteria</taxon>
        <taxon>Bacillati</taxon>
        <taxon>Actinomycetota</taxon>
        <taxon>Actinomycetes</taxon>
        <taxon>Kitasatosporales</taxon>
        <taxon>Streptomycetaceae</taxon>
        <taxon>Streptomyces</taxon>
    </lineage>
</organism>
<protein>
    <submittedName>
        <fullName evidence="1">DUF6087 family protein</fullName>
    </submittedName>
</protein>
<dbReference type="Proteomes" id="UP001180531">
    <property type="component" value="Unassembled WGS sequence"/>
</dbReference>
<proteinExistence type="predicted"/>
<sequence length="52" mass="5560">MHGGAGHLHPDQPRALEQWDSFTYVPAGTAPDLAAAQQWANEQTTGESTSQP</sequence>
<dbReference type="InterPro" id="IPR045733">
    <property type="entry name" value="DUF6087"/>
</dbReference>
<evidence type="ECO:0000313" key="1">
    <source>
        <dbReference type="EMBL" id="MDT0453817.1"/>
    </source>
</evidence>
<reference evidence="1" key="1">
    <citation type="submission" date="2024-05" db="EMBL/GenBank/DDBJ databases">
        <title>30 novel species of actinomycetes from the DSMZ collection.</title>
        <authorList>
            <person name="Nouioui I."/>
        </authorList>
    </citation>
    <scope>NUCLEOTIDE SEQUENCE</scope>
    <source>
        <strain evidence="1">DSM 40473</strain>
    </source>
</reference>